<feature type="region of interest" description="Disordered" evidence="6">
    <location>
        <begin position="1"/>
        <end position="32"/>
    </location>
</feature>
<proteinExistence type="predicted"/>
<evidence type="ECO:0008006" key="9">
    <source>
        <dbReference type="Google" id="ProtNLM"/>
    </source>
</evidence>
<feature type="compositionally biased region" description="Polar residues" evidence="6">
    <location>
        <begin position="88"/>
        <end position="97"/>
    </location>
</feature>
<gene>
    <name evidence="7" type="ORF">RCC_08363</name>
</gene>
<dbReference type="PANTHER" id="PTHR31845:SF10">
    <property type="entry name" value="ZN(II)2CYS6 TRANSCRIPTION FACTOR (EUROFUNG)"/>
    <property type="match status" value="1"/>
</dbReference>
<dbReference type="Proteomes" id="UP000225277">
    <property type="component" value="Unassembled WGS sequence"/>
</dbReference>
<dbReference type="GeneID" id="35603461"/>
<name>A0A2D3VM71_9PEZI</name>
<dbReference type="GO" id="GO:0000981">
    <property type="term" value="F:DNA-binding transcription factor activity, RNA polymerase II-specific"/>
    <property type="evidence" value="ECO:0007669"/>
    <property type="project" value="TreeGrafter"/>
</dbReference>
<keyword evidence="8" id="KW-1185">Reference proteome</keyword>
<keyword evidence="3" id="KW-0238">DNA-binding</keyword>
<dbReference type="GO" id="GO:0005634">
    <property type="term" value="C:nucleus"/>
    <property type="evidence" value="ECO:0007669"/>
    <property type="project" value="UniProtKB-SubCell"/>
</dbReference>
<sequence length="564" mass="61675">METTNTPQSPPADMDEAAGTKASGKLKRRRQGRNTACQACSNLKMKVCVAQDNGKCERCHRVDRECVPAIPKARKRQTLEGGLPDGAVNQSIATPSRPSLFDPPSSKATSVQPTDTSALVLRHDLSNTGSKTFFSLFSRGLGSSPAYEDLLKGVDYKFVANSFTVFQQLTPYFPFVELSPAADVVAMVAYRPIMTLAVCTVASASSPTTQDRLSQAFLYCLSLKAILSDESSLDLLTGLLVYLAWQHHYLSQQHTYQKLCLLAGIAGDLGLYQAGFSTTDSPGSNLERDRAFVGCYYLCSTLCATGYDKPNPLRWTDNLRPAAVNASRIGALPSDQELTASLELTRALDEFSEIVNEHNGEVATSTHSMELHTKSTLHRVKALKREYPSLASSLGYAAVNLHIYQRLLRLHPTLDSSTLIQCACAVKEYADELLSRPASTLHRIAIVDWTNFLEILLLMAKVSKPSTGGWEAGALTSMLQPETVLDALCSHMASAPAKDPLSFRHEGLLQRFREVGEGIKRLFLHDADVSGEVAGRQSLSFDSLTYFGNGVLDPRFWSSLRSGY</sequence>
<protein>
    <recommendedName>
        <fullName evidence="9">Zn(2)-C6 fungal-type domain-containing protein</fullName>
    </recommendedName>
</protein>
<organism evidence="7 8">
    <name type="scientific">Ramularia collo-cygni</name>
    <dbReference type="NCBI Taxonomy" id="112498"/>
    <lineage>
        <taxon>Eukaryota</taxon>
        <taxon>Fungi</taxon>
        <taxon>Dikarya</taxon>
        <taxon>Ascomycota</taxon>
        <taxon>Pezizomycotina</taxon>
        <taxon>Dothideomycetes</taxon>
        <taxon>Dothideomycetidae</taxon>
        <taxon>Mycosphaerellales</taxon>
        <taxon>Mycosphaerellaceae</taxon>
        <taxon>Ramularia</taxon>
    </lineage>
</organism>
<dbReference type="RefSeq" id="XP_023629382.1">
    <property type="nucleotide sequence ID" value="XM_023773614.1"/>
</dbReference>
<dbReference type="OrthoDB" id="5226580at2759"/>
<reference evidence="7 8" key="1">
    <citation type="submission" date="2016-03" db="EMBL/GenBank/DDBJ databases">
        <authorList>
            <person name="Ploux O."/>
        </authorList>
    </citation>
    <scope>NUCLEOTIDE SEQUENCE [LARGE SCALE GENOMIC DNA]</scope>
    <source>
        <strain evidence="7 8">URUG2</strain>
    </source>
</reference>
<dbReference type="EMBL" id="FJUY01000014">
    <property type="protein sequence ID" value="CZT22658.1"/>
    <property type="molecule type" value="Genomic_DNA"/>
</dbReference>
<dbReference type="PANTHER" id="PTHR31845">
    <property type="entry name" value="FINGER DOMAIN PROTEIN, PUTATIVE-RELATED"/>
    <property type="match status" value="1"/>
</dbReference>
<evidence type="ECO:0000313" key="7">
    <source>
        <dbReference type="EMBL" id="CZT22658.1"/>
    </source>
</evidence>
<feature type="region of interest" description="Disordered" evidence="6">
    <location>
        <begin position="77"/>
        <end position="113"/>
    </location>
</feature>
<dbReference type="GO" id="GO:0000976">
    <property type="term" value="F:transcription cis-regulatory region binding"/>
    <property type="evidence" value="ECO:0007669"/>
    <property type="project" value="TreeGrafter"/>
</dbReference>
<evidence type="ECO:0000256" key="3">
    <source>
        <dbReference type="ARBA" id="ARBA00023125"/>
    </source>
</evidence>
<evidence type="ECO:0000313" key="8">
    <source>
        <dbReference type="Proteomes" id="UP000225277"/>
    </source>
</evidence>
<evidence type="ECO:0000256" key="1">
    <source>
        <dbReference type="ARBA" id="ARBA00004123"/>
    </source>
</evidence>
<comment type="subcellular location">
    <subcellularLocation>
        <location evidence="1">Nucleus</location>
    </subcellularLocation>
</comment>
<keyword evidence="4" id="KW-0804">Transcription</keyword>
<evidence type="ECO:0000256" key="2">
    <source>
        <dbReference type="ARBA" id="ARBA00023015"/>
    </source>
</evidence>
<keyword evidence="5" id="KW-0539">Nucleus</keyword>
<evidence type="ECO:0000256" key="5">
    <source>
        <dbReference type="ARBA" id="ARBA00023242"/>
    </source>
</evidence>
<evidence type="ECO:0000256" key="4">
    <source>
        <dbReference type="ARBA" id="ARBA00023163"/>
    </source>
</evidence>
<accession>A0A2D3VM71</accession>
<dbReference type="STRING" id="112498.A0A2D3VM71"/>
<dbReference type="AlphaFoldDB" id="A0A2D3VM71"/>
<dbReference type="InterPro" id="IPR051089">
    <property type="entry name" value="prtT"/>
</dbReference>
<evidence type="ECO:0000256" key="6">
    <source>
        <dbReference type="SAM" id="MobiDB-lite"/>
    </source>
</evidence>
<keyword evidence="2" id="KW-0805">Transcription regulation</keyword>